<reference evidence="1 2" key="1">
    <citation type="journal article" date="2022" name="bioRxiv">
        <title>The genome of the oomycete Peronosclerospora sorghi, a cosmopolitan pathogen of maize and sorghum, is inflated with dispersed pseudogenes.</title>
        <authorList>
            <person name="Fletcher K."/>
            <person name="Martin F."/>
            <person name="Isakeit T."/>
            <person name="Cavanaugh K."/>
            <person name="Magill C."/>
            <person name="Michelmore R."/>
        </authorList>
    </citation>
    <scope>NUCLEOTIDE SEQUENCE [LARGE SCALE GENOMIC DNA]</scope>
    <source>
        <strain evidence="1">P6</strain>
    </source>
</reference>
<evidence type="ECO:0000313" key="2">
    <source>
        <dbReference type="Proteomes" id="UP001163321"/>
    </source>
</evidence>
<organism evidence="1 2">
    <name type="scientific">Peronosclerospora sorghi</name>
    <dbReference type="NCBI Taxonomy" id="230839"/>
    <lineage>
        <taxon>Eukaryota</taxon>
        <taxon>Sar</taxon>
        <taxon>Stramenopiles</taxon>
        <taxon>Oomycota</taxon>
        <taxon>Peronosporomycetes</taxon>
        <taxon>Peronosporales</taxon>
        <taxon>Peronosporaceae</taxon>
        <taxon>Peronosclerospora</taxon>
    </lineage>
</organism>
<accession>A0ACC0VLF7</accession>
<comment type="caution">
    <text evidence="1">The sequence shown here is derived from an EMBL/GenBank/DDBJ whole genome shotgun (WGS) entry which is preliminary data.</text>
</comment>
<name>A0ACC0VLF7_9STRA</name>
<sequence length="176" mass="19919">MCARAKNGRTQLRFAQLEANVVGGFIVVLGMSNYLVNMLLAWLAINLQWISTSLCNIAEVLSMILRVEQSHFHRQLKNNPVENPLRCSHTRASEASTCYQMSFLVLQVALIAASQRYFDPLLPLSIYAGSHQLAHCIKTGFLVASCDIERTTDQYYSEPMDGSMKKTMYYTFQDHS</sequence>
<dbReference type="EMBL" id="CM047587">
    <property type="protein sequence ID" value="KAI9906616.1"/>
    <property type="molecule type" value="Genomic_DNA"/>
</dbReference>
<gene>
    <name evidence="1" type="ORF">PsorP6_004636</name>
</gene>
<keyword evidence="2" id="KW-1185">Reference proteome</keyword>
<evidence type="ECO:0000313" key="1">
    <source>
        <dbReference type="EMBL" id="KAI9906616.1"/>
    </source>
</evidence>
<protein>
    <submittedName>
        <fullName evidence="1">Uncharacterized protein</fullName>
    </submittedName>
</protein>
<proteinExistence type="predicted"/>
<dbReference type="Proteomes" id="UP001163321">
    <property type="component" value="Chromosome 8"/>
</dbReference>